<evidence type="ECO:0000313" key="8">
    <source>
        <dbReference type="EMBL" id="TCO09707.1"/>
    </source>
</evidence>
<keyword evidence="5" id="KW-0998">Cell outer membrane</keyword>
<proteinExistence type="inferred from homology"/>
<reference evidence="8 9" key="1">
    <citation type="submission" date="2019-03" db="EMBL/GenBank/DDBJ databases">
        <title>Genomic Encyclopedia of Type Strains, Phase IV (KMG-IV): sequencing the most valuable type-strain genomes for metagenomic binning, comparative biology and taxonomic classification.</title>
        <authorList>
            <person name="Goeker M."/>
        </authorList>
    </citation>
    <scope>NUCLEOTIDE SEQUENCE [LARGE SCALE GENOMIC DNA]</scope>
    <source>
        <strain evidence="8 9">DSM 24179</strain>
    </source>
</reference>
<evidence type="ECO:0000256" key="3">
    <source>
        <dbReference type="ARBA" id="ARBA00022729"/>
    </source>
</evidence>
<evidence type="ECO:0000256" key="2">
    <source>
        <dbReference type="ARBA" id="ARBA00006275"/>
    </source>
</evidence>
<name>A0A4R2GLX0_9BACT</name>
<organism evidence="8 9">
    <name type="scientific">Natronoflexus pectinivorans</name>
    <dbReference type="NCBI Taxonomy" id="682526"/>
    <lineage>
        <taxon>Bacteria</taxon>
        <taxon>Pseudomonadati</taxon>
        <taxon>Bacteroidota</taxon>
        <taxon>Bacteroidia</taxon>
        <taxon>Marinilabiliales</taxon>
        <taxon>Marinilabiliaceae</taxon>
        <taxon>Natronoflexus</taxon>
    </lineage>
</organism>
<dbReference type="PROSITE" id="PS51257">
    <property type="entry name" value="PROKAR_LIPOPROTEIN"/>
    <property type="match status" value="1"/>
</dbReference>
<dbReference type="GO" id="GO:0009279">
    <property type="term" value="C:cell outer membrane"/>
    <property type="evidence" value="ECO:0007669"/>
    <property type="project" value="UniProtKB-SubCell"/>
</dbReference>
<evidence type="ECO:0000259" key="7">
    <source>
        <dbReference type="Pfam" id="PF14322"/>
    </source>
</evidence>
<comment type="similarity">
    <text evidence="2">Belongs to the SusD family.</text>
</comment>
<protein>
    <submittedName>
        <fullName evidence="8">Putative outer membrane starch-binding protein</fullName>
    </submittedName>
</protein>
<dbReference type="InterPro" id="IPR012944">
    <property type="entry name" value="SusD_RagB_dom"/>
</dbReference>
<comment type="subcellular location">
    <subcellularLocation>
        <location evidence="1">Cell outer membrane</location>
    </subcellularLocation>
</comment>
<evidence type="ECO:0000313" key="9">
    <source>
        <dbReference type="Proteomes" id="UP000295221"/>
    </source>
</evidence>
<gene>
    <name evidence="8" type="ORF">EV194_102133</name>
</gene>
<dbReference type="SUPFAM" id="SSF48452">
    <property type="entry name" value="TPR-like"/>
    <property type="match status" value="1"/>
</dbReference>
<dbReference type="Pfam" id="PF14322">
    <property type="entry name" value="SusD-like_3"/>
    <property type="match status" value="1"/>
</dbReference>
<accession>A0A4R2GLX0</accession>
<evidence type="ECO:0000256" key="1">
    <source>
        <dbReference type="ARBA" id="ARBA00004442"/>
    </source>
</evidence>
<dbReference type="Pfam" id="PF07980">
    <property type="entry name" value="SusD_RagB"/>
    <property type="match status" value="1"/>
</dbReference>
<dbReference type="EMBL" id="SLWK01000002">
    <property type="protein sequence ID" value="TCO09707.1"/>
    <property type="molecule type" value="Genomic_DNA"/>
</dbReference>
<keyword evidence="9" id="KW-1185">Reference proteome</keyword>
<dbReference type="CDD" id="cd08977">
    <property type="entry name" value="SusD"/>
    <property type="match status" value="1"/>
</dbReference>
<evidence type="ECO:0000259" key="6">
    <source>
        <dbReference type="Pfam" id="PF07980"/>
    </source>
</evidence>
<feature type="domain" description="RagB/SusD" evidence="6">
    <location>
        <begin position="369"/>
        <end position="500"/>
    </location>
</feature>
<feature type="domain" description="SusD-like N-terminal" evidence="7">
    <location>
        <begin position="87"/>
        <end position="236"/>
    </location>
</feature>
<evidence type="ECO:0000256" key="4">
    <source>
        <dbReference type="ARBA" id="ARBA00023136"/>
    </source>
</evidence>
<dbReference type="Proteomes" id="UP000295221">
    <property type="component" value="Unassembled WGS sequence"/>
</dbReference>
<dbReference type="RefSeq" id="WP_243699326.1">
    <property type="nucleotide sequence ID" value="NZ_SLWK01000002.1"/>
</dbReference>
<dbReference type="InterPro" id="IPR033985">
    <property type="entry name" value="SusD-like_N"/>
</dbReference>
<dbReference type="InterPro" id="IPR011990">
    <property type="entry name" value="TPR-like_helical_dom_sf"/>
</dbReference>
<dbReference type="Gene3D" id="1.25.40.390">
    <property type="match status" value="1"/>
</dbReference>
<evidence type="ECO:0000256" key="5">
    <source>
        <dbReference type="ARBA" id="ARBA00023237"/>
    </source>
</evidence>
<sequence length="500" mass="56797">MKNTVLSLLMLGVLAACSLDKDPLSEYSEVILGRTDEDGDRIRFENRGEVLAQYESMYNRFRDRQEHWYLDYLLINEARADNAYAGTTGAEVVPFENNSLNAGNSVISRDWNNYMADMAHATQIIENIDLVPDPGFSQSERAQWKAEAKIFRAMIMLDMARLWGNFPVITKVPEDITSENITEVWPAYFPPQSSQEEAFLQIVEDLKAAIPHAPAAGSDKTRLTKAVARSLLAKAYAEKPIQDYAKVIEYSDAVINDGFSLVEDYSMLFGMNEAVTDIMARNTSESIFETHFYTGSGNWVSWMFGRDLLNWDTQFSWAKWVTPSRDLISAFQAEGDDIRYSESIVYYEAGWSNYYPADNYPFMFKMRSANNSIIRLRLADIMLLKAEALAWTGDLNGAADIVDQIRARVNLSPLPASVRGSQDQMIDAVLHERRLELAFEGQRLFDLIRNNKLQEVMNTINQRDSGRLPQVRPFDENSELLPIPQTVLDANSNLIQNPGY</sequence>
<keyword evidence="3" id="KW-0732">Signal</keyword>
<dbReference type="AlphaFoldDB" id="A0A4R2GLX0"/>
<keyword evidence="4" id="KW-0472">Membrane</keyword>
<comment type="caution">
    <text evidence="8">The sequence shown here is derived from an EMBL/GenBank/DDBJ whole genome shotgun (WGS) entry which is preliminary data.</text>
</comment>